<evidence type="ECO:0000256" key="5">
    <source>
        <dbReference type="ARBA" id="ARBA00023024"/>
    </source>
</evidence>
<evidence type="ECO:0000256" key="6">
    <source>
        <dbReference type="ARBA" id="ARBA00023136"/>
    </source>
</evidence>
<dbReference type="Pfam" id="PF01522">
    <property type="entry name" value="Polysacc_deac_1"/>
    <property type="match status" value="1"/>
</dbReference>
<keyword evidence="5" id="KW-0146">Chitin degradation</keyword>
<dbReference type="Gene3D" id="3.20.20.370">
    <property type="entry name" value="Glycoside hydrolase/deacetylase"/>
    <property type="match status" value="1"/>
</dbReference>
<comment type="catalytic activity">
    <reaction evidence="13">
        <text>[(1-&gt;4)-N-acetyl-beta-D-glucosaminyl](n) + n H2O = chitosan + n acetate</text>
        <dbReference type="Rhea" id="RHEA:10464"/>
        <dbReference type="Rhea" id="RHEA-COMP:9593"/>
        <dbReference type="Rhea" id="RHEA-COMP:9597"/>
        <dbReference type="ChEBI" id="CHEBI:15377"/>
        <dbReference type="ChEBI" id="CHEBI:17029"/>
        <dbReference type="ChEBI" id="CHEBI:30089"/>
        <dbReference type="ChEBI" id="CHEBI:57704"/>
        <dbReference type="EC" id="3.5.1.41"/>
    </reaction>
    <physiologicalReaction direction="left-to-right" evidence="13">
        <dbReference type="Rhea" id="RHEA:10465"/>
    </physiologicalReaction>
</comment>
<evidence type="ECO:0000256" key="2">
    <source>
        <dbReference type="ARBA" id="ARBA00004609"/>
    </source>
</evidence>
<keyword evidence="15" id="KW-0732">Signal</keyword>
<keyword evidence="18" id="KW-1185">Reference proteome</keyword>
<evidence type="ECO:0000256" key="10">
    <source>
        <dbReference type="ARBA" id="ARBA00023316"/>
    </source>
</evidence>
<keyword evidence="11" id="KW-0624">Polysaccharide degradation</keyword>
<keyword evidence="10" id="KW-0961">Cell wall biogenesis/degradation</keyword>
<evidence type="ECO:0000256" key="14">
    <source>
        <dbReference type="SAM" id="MobiDB-lite"/>
    </source>
</evidence>
<accession>A0ABQ8VH25</accession>
<comment type="cofactor">
    <cofactor evidence="1">
        <name>Co(2+)</name>
        <dbReference type="ChEBI" id="CHEBI:48828"/>
    </cofactor>
</comment>
<evidence type="ECO:0000313" key="18">
    <source>
        <dbReference type="Proteomes" id="UP001150217"/>
    </source>
</evidence>
<name>A0ABQ8VH25_9AGAR</name>
<keyword evidence="4" id="KW-0325">Glycoprotein</keyword>
<keyword evidence="9" id="KW-0449">Lipoprotein</keyword>
<evidence type="ECO:0000256" key="8">
    <source>
        <dbReference type="ARBA" id="ARBA00023285"/>
    </source>
</evidence>
<protein>
    <recommendedName>
        <fullName evidence="12">chitin deacetylase</fullName>
        <ecNumber evidence="12">3.5.1.41</ecNumber>
    </recommendedName>
</protein>
<feature type="chain" id="PRO_5046026608" description="chitin deacetylase" evidence="15">
    <location>
        <begin position="30"/>
        <end position="468"/>
    </location>
</feature>
<reference evidence="17" key="1">
    <citation type="submission" date="2022-08" db="EMBL/GenBank/DDBJ databases">
        <title>A Global Phylogenomic Analysis of the Shiitake Genus Lentinula.</title>
        <authorList>
            <consortium name="DOE Joint Genome Institute"/>
            <person name="Sierra-Patev S."/>
            <person name="Min B."/>
            <person name="Naranjo-Ortiz M."/>
            <person name="Looney B."/>
            <person name="Konkel Z."/>
            <person name="Slot J.C."/>
            <person name="Sakamoto Y."/>
            <person name="Steenwyk J.L."/>
            <person name="Rokas A."/>
            <person name="Carro J."/>
            <person name="Camarero S."/>
            <person name="Ferreira P."/>
            <person name="Molpeceres G."/>
            <person name="Ruiz-Duenas F.J."/>
            <person name="Serrano A."/>
            <person name="Henrissat B."/>
            <person name="Drula E."/>
            <person name="Hughes K.W."/>
            <person name="Mata J.L."/>
            <person name="Ishikawa N.K."/>
            <person name="Vargas-Isla R."/>
            <person name="Ushijima S."/>
            <person name="Smith C.A."/>
            <person name="Ahrendt S."/>
            <person name="Andreopoulos W."/>
            <person name="He G."/>
            <person name="Labutti K."/>
            <person name="Lipzen A."/>
            <person name="Ng V."/>
            <person name="Riley R."/>
            <person name="Sandor L."/>
            <person name="Barry K."/>
            <person name="Martinez A.T."/>
            <person name="Xiao Y."/>
            <person name="Gibbons J.G."/>
            <person name="Terashima K."/>
            <person name="Grigoriev I.V."/>
            <person name="Hibbett D.S."/>
        </authorList>
    </citation>
    <scope>NUCLEOTIDE SEQUENCE</scope>
    <source>
        <strain evidence="17">RHP3577 ss4</strain>
    </source>
</reference>
<proteinExistence type="predicted"/>
<comment type="caution">
    <text evidence="17">The sequence shown here is derived from an EMBL/GenBank/DDBJ whole genome shotgun (WGS) entry which is preliminary data.</text>
</comment>
<evidence type="ECO:0000256" key="15">
    <source>
        <dbReference type="SAM" id="SignalP"/>
    </source>
</evidence>
<dbReference type="PROSITE" id="PS51677">
    <property type="entry name" value="NODB"/>
    <property type="match status" value="1"/>
</dbReference>
<dbReference type="Proteomes" id="UP001150217">
    <property type="component" value="Unassembled WGS sequence"/>
</dbReference>
<dbReference type="EC" id="3.5.1.41" evidence="12"/>
<evidence type="ECO:0000256" key="7">
    <source>
        <dbReference type="ARBA" id="ARBA00023277"/>
    </source>
</evidence>
<sequence>MQLPVLFHVRLLSTLICLQLLLLAGNAAAIDRTSEQGEAAITDPDQECTPYDYAPVTNQMNSFPEVWEAAKILSDDSAALAKWNSISANIPTNIPQKVFSHSGLNVQCSHFQQTQPPPSSYSPSDPDCWWTYGQCTTPKLADLPPDITASPEPSTLGYGFDDGPNCSHNAFYDFLQSQNQKATFYFIGSNVADFPLEAQRALTDGRTNSADTWSHPYMTTFASEDAFAELWYCDLLRTIEKMQMIKLVVGVTPTCWRPPYGDVDDRIRAIANALGLQTIMWEYDTADASVDGKTITDQTVVDNYNSFIQTAEGGAFNSTGTILLTHELNNFTMSEAVSFYPQLKSVFQYLVPVGVSLNKTQPYLETNYSLPTFEQCEFSTIQFLELVPGQNIKLFLDISGPLTGSRVSPNNTSTTTLQSSTSSASVSPSTSAETSSESGASTNSANSVARPVYDCALLTACLVVFFIS</sequence>
<evidence type="ECO:0000256" key="1">
    <source>
        <dbReference type="ARBA" id="ARBA00001941"/>
    </source>
</evidence>
<evidence type="ECO:0000259" key="16">
    <source>
        <dbReference type="PROSITE" id="PS51677"/>
    </source>
</evidence>
<keyword evidence="7" id="KW-0119">Carbohydrate metabolism</keyword>
<keyword evidence="4" id="KW-0336">GPI-anchor</keyword>
<dbReference type="SUPFAM" id="SSF88713">
    <property type="entry name" value="Glycoside hydrolase/deacetylase"/>
    <property type="match status" value="1"/>
</dbReference>
<evidence type="ECO:0000256" key="9">
    <source>
        <dbReference type="ARBA" id="ARBA00023288"/>
    </source>
</evidence>
<evidence type="ECO:0000256" key="3">
    <source>
        <dbReference type="ARBA" id="ARBA00022475"/>
    </source>
</evidence>
<gene>
    <name evidence="17" type="ORF">C8R41DRAFT_764100</name>
</gene>
<dbReference type="InterPro" id="IPR050248">
    <property type="entry name" value="Polysacc_deacetylase_ArnD"/>
</dbReference>
<keyword evidence="3" id="KW-1003">Cell membrane</keyword>
<evidence type="ECO:0000256" key="12">
    <source>
        <dbReference type="ARBA" id="ARBA00024056"/>
    </source>
</evidence>
<feature type="region of interest" description="Disordered" evidence="14">
    <location>
        <begin position="406"/>
        <end position="445"/>
    </location>
</feature>
<dbReference type="InterPro" id="IPR002509">
    <property type="entry name" value="NODB_dom"/>
</dbReference>
<evidence type="ECO:0000256" key="4">
    <source>
        <dbReference type="ARBA" id="ARBA00022622"/>
    </source>
</evidence>
<keyword evidence="6" id="KW-0472">Membrane</keyword>
<feature type="compositionally biased region" description="Low complexity" evidence="14">
    <location>
        <begin position="408"/>
        <end position="445"/>
    </location>
</feature>
<organism evidence="17 18">
    <name type="scientific">Lentinula lateritia</name>
    <dbReference type="NCBI Taxonomy" id="40482"/>
    <lineage>
        <taxon>Eukaryota</taxon>
        <taxon>Fungi</taxon>
        <taxon>Dikarya</taxon>
        <taxon>Basidiomycota</taxon>
        <taxon>Agaricomycotina</taxon>
        <taxon>Agaricomycetes</taxon>
        <taxon>Agaricomycetidae</taxon>
        <taxon>Agaricales</taxon>
        <taxon>Marasmiineae</taxon>
        <taxon>Omphalotaceae</taxon>
        <taxon>Lentinula</taxon>
    </lineage>
</organism>
<evidence type="ECO:0000313" key="17">
    <source>
        <dbReference type="EMBL" id="KAJ4494236.1"/>
    </source>
</evidence>
<evidence type="ECO:0000256" key="11">
    <source>
        <dbReference type="ARBA" id="ARBA00023326"/>
    </source>
</evidence>
<feature type="signal peptide" evidence="15">
    <location>
        <begin position="1"/>
        <end position="29"/>
    </location>
</feature>
<dbReference type="InterPro" id="IPR011330">
    <property type="entry name" value="Glyco_hydro/deAcase_b/a-brl"/>
</dbReference>
<feature type="domain" description="NodB homology" evidence="16">
    <location>
        <begin position="154"/>
        <end position="358"/>
    </location>
</feature>
<dbReference type="EMBL" id="JANVFT010000034">
    <property type="protein sequence ID" value="KAJ4494236.1"/>
    <property type="molecule type" value="Genomic_DNA"/>
</dbReference>
<evidence type="ECO:0000256" key="13">
    <source>
        <dbReference type="ARBA" id="ARBA00048494"/>
    </source>
</evidence>
<comment type="subcellular location">
    <subcellularLocation>
        <location evidence="2">Cell membrane</location>
        <topology evidence="2">Lipid-anchor</topology>
        <topology evidence="2">GPI-anchor</topology>
    </subcellularLocation>
</comment>
<dbReference type="PANTHER" id="PTHR10587:SF98">
    <property type="entry name" value="CHITIN DEACETYLASE"/>
    <property type="match status" value="1"/>
</dbReference>
<dbReference type="PANTHER" id="PTHR10587">
    <property type="entry name" value="GLYCOSYL TRANSFERASE-RELATED"/>
    <property type="match status" value="1"/>
</dbReference>
<keyword evidence="8" id="KW-0170">Cobalt</keyword>